<dbReference type="PANTHER" id="PTHR35535:SF2">
    <property type="entry name" value="DUF306 DOMAIN-CONTAINING PROTEIN"/>
    <property type="match status" value="1"/>
</dbReference>
<dbReference type="RefSeq" id="WP_344764941.1">
    <property type="nucleotide sequence ID" value="NZ_BAABAK010000003.1"/>
</dbReference>
<dbReference type="EMBL" id="BAABAK010000003">
    <property type="protein sequence ID" value="GAA3955315.1"/>
    <property type="molecule type" value="Genomic_DNA"/>
</dbReference>
<name>A0ABP7NW36_9SPHI</name>
<dbReference type="Pfam" id="PF03724">
    <property type="entry name" value="META"/>
    <property type="match status" value="1"/>
</dbReference>
<feature type="domain" description="DUF306" evidence="1">
    <location>
        <begin position="24"/>
        <end position="126"/>
    </location>
</feature>
<reference evidence="3" key="1">
    <citation type="journal article" date="2019" name="Int. J. Syst. Evol. Microbiol.">
        <title>The Global Catalogue of Microorganisms (GCM) 10K type strain sequencing project: providing services to taxonomists for standard genome sequencing and annotation.</title>
        <authorList>
            <consortium name="The Broad Institute Genomics Platform"/>
            <consortium name="The Broad Institute Genome Sequencing Center for Infectious Disease"/>
            <person name="Wu L."/>
            <person name="Ma J."/>
        </authorList>
    </citation>
    <scope>NUCLEOTIDE SEQUENCE [LARGE SCALE GENOMIC DNA]</scope>
    <source>
        <strain evidence="3">JCM 17338</strain>
    </source>
</reference>
<comment type="caution">
    <text evidence="2">The sequence shown here is derived from an EMBL/GenBank/DDBJ whole genome shotgun (WGS) entry which is preliminary data.</text>
</comment>
<evidence type="ECO:0000313" key="3">
    <source>
        <dbReference type="Proteomes" id="UP001501081"/>
    </source>
</evidence>
<dbReference type="Proteomes" id="UP001501081">
    <property type="component" value="Unassembled WGS sequence"/>
</dbReference>
<dbReference type="InterPro" id="IPR005184">
    <property type="entry name" value="DUF306_Meta_HslJ"/>
</dbReference>
<evidence type="ECO:0000313" key="2">
    <source>
        <dbReference type="EMBL" id="GAA3955315.1"/>
    </source>
</evidence>
<sequence length="132" mass="14613">MRRIIILGIIICLFSSCLEKIDPKSLTNTNWQLTELTGKTLPVNAMATLNFAEDLKFSGKSFCNNYGGQAVIENKKVSLKNVFGTKMFCQETASEENAFLSALNETSSAKMVDGKLHLLKGEETILIFTKVN</sequence>
<gene>
    <name evidence="2" type="ORF">GCM10022246_06750</name>
</gene>
<evidence type="ECO:0000259" key="1">
    <source>
        <dbReference type="Pfam" id="PF03724"/>
    </source>
</evidence>
<protein>
    <recommendedName>
        <fullName evidence="1">DUF306 domain-containing protein</fullName>
    </recommendedName>
</protein>
<dbReference type="PROSITE" id="PS51257">
    <property type="entry name" value="PROKAR_LIPOPROTEIN"/>
    <property type="match status" value="1"/>
</dbReference>
<keyword evidence="3" id="KW-1185">Reference proteome</keyword>
<dbReference type="PANTHER" id="PTHR35535">
    <property type="entry name" value="HEAT SHOCK PROTEIN HSLJ"/>
    <property type="match status" value="1"/>
</dbReference>
<dbReference type="InterPro" id="IPR053147">
    <property type="entry name" value="Hsp_HslJ-like"/>
</dbReference>
<organism evidence="2 3">
    <name type="scientific">Pedobacter ginsengiterrae</name>
    <dbReference type="NCBI Taxonomy" id="871696"/>
    <lineage>
        <taxon>Bacteria</taxon>
        <taxon>Pseudomonadati</taxon>
        <taxon>Bacteroidota</taxon>
        <taxon>Sphingobacteriia</taxon>
        <taxon>Sphingobacteriales</taxon>
        <taxon>Sphingobacteriaceae</taxon>
        <taxon>Pedobacter</taxon>
    </lineage>
</organism>
<proteinExistence type="predicted"/>
<dbReference type="Gene3D" id="2.40.128.270">
    <property type="match status" value="1"/>
</dbReference>
<dbReference type="InterPro" id="IPR038670">
    <property type="entry name" value="HslJ-like_sf"/>
</dbReference>
<accession>A0ABP7NW36</accession>